<comment type="caution">
    <text evidence="2">The sequence shown here is derived from an EMBL/GenBank/DDBJ whole genome shotgun (WGS) entry which is preliminary data.</text>
</comment>
<sequence>MTSVHNPCTQPRRPTYPTASEWRCCTYVLQLPKPTCLESVLCNKRAVPALCSWRKPMRSNEEAAQPNIAWISNHRNTNSDFSGLVGNRFYHCLNSGFQEQGRIFSYGEQMDPAVYEASSSSWSTGKESPQHCGCSTPFSTAAHQKEDHGTANQGAFPSVMPSELRPEEWGQALSTKNSGLGPSPVLDEVIGSYILNPQGESLD</sequence>
<evidence type="ECO:0000313" key="3">
    <source>
        <dbReference type="Proteomes" id="UP001214576"/>
    </source>
</evidence>
<accession>A0AAD4U2G3</accession>
<dbReference type="AlphaFoldDB" id="A0AAD4U2G3"/>
<reference evidence="2" key="1">
    <citation type="submission" date="2022-03" db="EMBL/GenBank/DDBJ databases">
        <title>Genomic analyses of argali, domestic sheep and their hybrids provide insights into chromosomal evolution, heterosis and genetic basis of agronomic traits.</title>
        <authorList>
            <person name="Li M."/>
        </authorList>
    </citation>
    <scope>NUCLEOTIDE SEQUENCE</scope>
    <source>
        <strain evidence="2">CAU-MHL-2022a</strain>
        <tissue evidence="2">Skin</tissue>
    </source>
</reference>
<name>A0AAD4U2G3_OVIAM</name>
<proteinExistence type="predicted"/>
<evidence type="ECO:0000256" key="1">
    <source>
        <dbReference type="SAM" id="MobiDB-lite"/>
    </source>
</evidence>
<feature type="region of interest" description="Disordered" evidence="1">
    <location>
        <begin position="147"/>
        <end position="183"/>
    </location>
</feature>
<dbReference type="EMBL" id="JAKZEL010000013">
    <property type="protein sequence ID" value="KAI4537921.1"/>
    <property type="molecule type" value="Genomic_DNA"/>
</dbReference>
<keyword evidence="3" id="KW-1185">Reference proteome</keyword>
<dbReference type="Proteomes" id="UP001214576">
    <property type="component" value="Unassembled WGS sequence"/>
</dbReference>
<evidence type="ECO:0000313" key="2">
    <source>
        <dbReference type="EMBL" id="KAI4537921.1"/>
    </source>
</evidence>
<protein>
    <submittedName>
        <fullName evidence="2">Uncharacterized protein</fullName>
    </submittedName>
</protein>
<gene>
    <name evidence="2" type="ORF">MG293_011324</name>
</gene>
<organism evidence="2 3">
    <name type="scientific">Ovis ammon polii</name>
    <dbReference type="NCBI Taxonomy" id="230172"/>
    <lineage>
        <taxon>Eukaryota</taxon>
        <taxon>Metazoa</taxon>
        <taxon>Chordata</taxon>
        <taxon>Craniata</taxon>
        <taxon>Vertebrata</taxon>
        <taxon>Euteleostomi</taxon>
        <taxon>Mammalia</taxon>
        <taxon>Eutheria</taxon>
        <taxon>Laurasiatheria</taxon>
        <taxon>Artiodactyla</taxon>
        <taxon>Ruminantia</taxon>
        <taxon>Pecora</taxon>
        <taxon>Bovidae</taxon>
        <taxon>Caprinae</taxon>
        <taxon>Ovis</taxon>
    </lineage>
</organism>